<feature type="domain" description="DUF6708" evidence="2">
    <location>
        <begin position="121"/>
        <end position="294"/>
    </location>
</feature>
<accession>A0A514ECU7</accession>
<dbReference type="EMBL" id="CP038228">
    <property type="protein sequence ID" value="QDI03827.1"/>
    <property type="molecule type" value="Genomic_DNA"/>
</dbReference>
<keyword evidence="1" id="KW-0472">Membrane</keyword>
<feature type="transmembrane region" description="Helical" evidence="1">
    <location>
        <begin position="101"/>
        <end position="122"/>
    </location>
</feature>
<keyword evidence="1" id="KW-1133">Transmembrane helix</keyword>
<gene>
    <name evidence="3" type="ORF">E4A48_09025</name>
    <name evidence="4" type="ORF">E4A48_09115</name>
</gene>
<organism evidence="4 5">
    <name type="scientific">Xanthomonas cerealis pv. cerealis</name>
    <dbReference type="NCBI Taxonomy" id="152263"/>
    <lineage>
        <taxon>Bacteria</taxon>
        <taxon>Pseudomonadati</taxon>
        <taxon>Pseudomonadota</taxon>
        <taxon>Gammaproteobacteria</taxon>
        <taxon>Lysobacterales</taxon>
        <taxon>Lysobacteraceae</taxon>
        <taxon>Xanthomonas</taxon>
        <taxon>Xanthomonas translucens group</taxon>
        <taxon>Xanthomonas cerealis</taxon>
    </lineage>
</organism>
<keyword evidence="5" id="KW-1185">Reference proteome</keyword>
<name>A0A514ECU7_9XANT</name>
<dbReference type="RefSeq" id="WP_141697082.1">
    <property type="nucleotide sequence ID" value="NZ_CP038228.1"/>
</dbReference>
<dbReference type="Pfam" id="PF20455">
    <property type="entry name" value="DUF6708"/>
    <property type="match status" value="1"/>
</dbReference>
<evidence type="ECO:0000256" key="1">
    <source>
        <dbReference type="SAM" id="Phobius"/>
    </source>
</evidence>
<keyword evidence="1" id="KW-0812">Transmembrane</keyword>
<dbReference type="EMBL" id="CP038228">
    <property type="protein sequence ID" value="QDI03839.1"/>
    <property type="molecule type" value="Genomic_DNA"/>
</dbReference>
<sequence>MSQFAGWLAQHYRVNRPLSDYERVSDVSNFDASGLKPIDQGIIDLNPVFVEYVDRHFLYRGWGAMWGSLIVAMAFTFALAMIRVLWEVKAEGLRAVTAGDYYAIGFVVILSLGAGALAYWMLLGRDVFRYQYYPIRFNRVSRVVHIFTGGKQGAISVPWDDIHFVIGRDKPIGPDEGSTYDLRGHVMRGDQVIHTFAVGSDSGSSPGVTLAHWEMIRRYMNGGGMDALPFPPLQLFMSTAVSFRNAFIIHVSSAGKGLMLLALPITLPWALFRYLTMKLCRKPQWPESVEEACQPGSKQPGALQAPAVYGRVKRGGPKGDAMLSFWKDAIKEAKARDPELRAQLYGRTPT</sequence>
<evidence type="ECO:0000313" key="5">
    <source>
        <dbReference type="Proteomes" id="UP000319349"/>
    </source>
</evidence>
<evidence type="ECO:0000259" key="2">
    <source>
        <dbReference type="Pfam" id="PF20455"/>
    </source>
</evidence>
<dbReference type="Proteomes" id="UP000319349">
    <property type="component" value="Chromosome"/>
</dbReference>
<protein>
    <recommendedName>
        <fullName evidence="2">DUF6708 domain-containing protein</fullName>
    </recommendedName>
</protein>
<dbReference type="AlphaFoldDB" id="A0A514ECU7"/>
<feature type="transmembrane region" description="Helical" evidence="1">
    <location>
        <begin position="257"/>
        <end position="275"/>
    </location>
</feature>
<dbReference type="InterPro" id="IPR046554">
    <property type="entry name" value="DUF6708"/>
</dbReference>
<evidence type="ECO:0000313" key="4">
    <source>
        <dbReference type="EMBL" id="QDI03839.1"/>
    </source>
</evidence>
<reference evidence="4 5" key="1">
    <citation type="submission" date="2019-03" db="EMBL/GenBank/DDBJ databases">
        <title>Tal1 in Xanthomonas translucens pv. cerealis Contributes to Virulence in Bacterial Leaf Streak of Wheat.</title>
        <authorList>
            <person name="Shah S.M.A."/>
            <person name="Haq F."/>
            <person name="Ma W."/>
            <person name="Xu X."/>
            <person name="Wang S."/>
            <person name="Xu Z."/>
            <person name="Zou L."/>
            <person name="Zhu B."/>
            <person name="Chen G."/>
        </authorList>
    </citation>
    <scope>NUCLEOTIDE SEQUENCE [LARGE SCALE GENOMIC DNA]</scope>
    <source>
        <strain evidence="4 5">01</strain>
    </source>
</reference>
<feature type="transmembrane region" description="Helical" evidence="1">
    <location>
        <begin position="64"/>
        <end position="86"/>
    </location>
</feature>
<proteinExistence type="predicted"/>
<evidence type="ECO:0000313" key="3">
    <source>
        <dbReference type="EMBL" id="QDI03827.1"/>
    </source>
</evidence>